<dbReference type="PANTHER" id="PTHR30570:SF1">
    <property type="entry name" value="PHOSPHATE-BINDING PROTEIN PSTS"/>
    <property type="match status" value="1"/>
</dbReference>
<proteinExistence type="inferred from homology"/>
<feature type="chain" id="PRO_5039109395" evidence="9">
    <location>
        <begin position="19"/>
        <end position="289"/>
    </location>
</feature>
<dbReference type="PANTHER" id="PTHR30570">
    <property type="entry name" value="PERIPLASMIC PHOSPHATE BINDING COMPONENT OF PHOSPHATE ABC TRANSPORTER"/>
    <property type="match status" value="1"/>
</dbReference>
<dbReference type="PROSITE" id="PS51257">
    <property type="entry name" value="PROKAR_LIPOPROTEIN"/>
    <property type="match status" value="1"/>
</dbReference>
<dbReference type="GO" id="GO:0005886">
    <property type="term" value="C:plasma membrane"/>
    <property type="evidence" value="ECO:0007669"/>
    <property type="project" value="UniProtKB-SubCell"/>
</dbReference>
<dbReference type="Gene3D" id="3.40.190.10">
    <property type="entry name" value="Periplasmic binding protein-like II"/>
    <property type="match status" value="3"/>
</dbReference>
<organism evidence="11 12">
    <name type="scientific">Candidatus Alloenteromonas pullicola</name>
    <dbReference type="NCBI Taxonomy" id="2840784"/>
    <lineage>
        <taxon>Bacteria</taxon>
        <taxon>Bacillati</taxon>
        <taxon>Bacillota</taxon>
        <taxon>Bacillota incertae sedis</taxon>
        <taxon>Candidatus Alloenteromonas</taxon>
    </lineage>
</organism>
<evidence type="ECO:0000313" key="12">
    <source>
        <dbReference type="Proteomes" id="UP000824070"/>
    </source>
</evidence>
<gene>
    <name evidence="11" type="ORF">IAC52_01455</name>
</gene>
<dbReference type="EMBL" id="DVMV01000011">
    <property type="protein sequence ID" value="HIU44943.1"/>
    <property type="molecule type" value="Genomic_DNA"/>
</dbReference>
<keyword evidence="7" id="KW-0564">Palmitate</keyword>
<feature type="domain" description="PBP" evidence="10">
    <location>
        <begin position="27"/>
        <end position="143"/>
    </location>
</feature>
<keyword evidence="5" id="KW-0592">Phosphate transport</keyword>
<dbReference type="InterPro" id="IPR050811">
    <property type="entry name" value="Phosphate_ABC_transporter"/>
</dbReference>
<dbReference type="InterPro" id="IPR024370">
    <property type="entry name" value="PBP_domain"/>
</dbReference>
<reference evidence="11" key="1">
    <citation type="submission" date="2020-10" db="EMBL/GenBank/DDBJ databases">
        <authorList>
            <person name="Gilroy R."/>
        </authorList>
    </citation>
    <scope>NUCLEOTIDE SEQUENCE</scope>
    <source>
        <strain evidence="11">ChiGjej1B1-22543</strain>
    </source>
</reference>
<accession>A0A9D1LN65</accession>
<dbReference type="AlphaFoldDB" id="A0A9D1LN65"/>
<name>A0A9D1LN65_9FIRM</name>
<keyword evidence="8" id="KW-0449">Lipoprotein</keyword>
<evidence type="ECO:0000259" key="10">
    <source>
        <dbReference type="Pfam" id="PF12849"/>
    </source>
</evidence>
<feature type="signal peptide" evidence="9">
    <location>
        <begin position="1"/>
        <end position="18"/>
    </location>
</feature>
<comment type="function">
    <text evidence="1">Part of the ABC transporter complex PstSACB involved in phosphate import.</text>
</comment>
<comment type="caution">
    <text evidence="11">The sequence shown here is derived from an EMBL/GenBank/DDBJ whole genome shotgun (WGS) entry which is preliminary data.</text>
</comment>
<dbReference type="GO" id="GO:0006817">
    <property type="term" value="P:phosphate ion transport"/>
    <property type="evidence" value="ECO:0007669"/>
    <property type="project" value="UniProtKB-KW"/>
</dbReference>
<dbReference type="SUPFAM" id="SSF53850">
    <property type="entry name" value="Periplasmic binding protein-like II"/>
    <property type="match status" value="2"/>
</dbReference>
<evidence type="ECO:0000256" key="7">
    <source>
        <dbReference type="ARBA" id="ARBA00023139"/>
    </source>
</evidence>
<comment type="similarity">
    <text evidence="3">Belongs to the PstS family.</text>
</comment>
<evidence type="ECO:0000256" key="4">
    <source>
        <dbReference type="ARBA" id="ARBA00011529"/>
    </source>
</evidence>
<dbReference type="Proteomes" id="UP000824070">
    <property type="component" value="Unassembled WGS sequence"/>
</dbReference>
<sequence>MKKTLILAAIAIAPVALTSCGPREFDPESNITVVTREDGSGTKGAFMEILGLKNQPDVNNAVVQNSTAAVLAEVENNQYAIAFDSLGYLDDSVKKLTVDGVEANSANIKSGEYAISRPLNVIYKEATITGSPLYTDYLSFLRSSQAQEIIADNGYVSIVDGASEYESNPSLSGEIDISGSTSLQPLMILLAEEYQRLNPEVVVNVSGGGSGTGYSNAETGVSAFGMISEEFDSDKASSCTPYTVAKDGIGIIVNLNNPLSDISKEDLALIYDSEAPEGEQITKWSQLLG</sequence>
<comment type="subcellular location">
    <subcellularLocation>
        <location evidence="2">Cell membrane</location>
        <topology evidence="2">Lipid-anchor</topology>
    </subcellularLocation>
</comment>
<evidence type="ECO:0000256" key="5">
    <source>
        <dbReference type="ARBA" id="ARBA00022592"/>
    </source>
</evidence>
<keyword evidence="5" id="KW-0813">Transport</keyword>
<keyword evidence="6 9" id="KW-0732">Signal</keyword>
<evidence type="ECO:0000256" key="9">
    <source>
        <dbReference type="SAM" id="SignalP"/>
    </source>
</evidence>
<reference evidence="11" key="2">
    <citation type="journal article" date="2021" name="PeerJ">
        <title>Extensive microbial diversity within the chicken gut microbiome revealed by metagenomics and culture.</title>
        <authorList>
            <person name="Gilroy R."/>
            <person name="Ravi A."/>
            <person name="Getino M."/>
            <person name="Pursley I."/>
            <person name="Horton D.L."/>
            <person name="Alikhan N.F."/>
            <person name="Baker D."/>
            <person name="Gharbi K."/>
            <person name="Hall N."/>
            <person name="Watson M."/>
            <person name="Adriaenssens E.M."/>
            <person name="Foster-Nyarko E."/>
            <person name="Jarju S."/>
            <person name="Secka A."/>
            <person name="Antonio M."/>
            <person name="Oren A."/>
            <person name="Chaudhuri R.R."/>
            <person name="La Ragione R."/>
            <person name="Hildebrand F."/>
            <person name="Pallen M.J."/>
        </authorList>
    </citation>
    <scope>NUCLEOTIDE SEQUENCE</scope>
    <source>
        <strain evidence="11">ChiGjej1B1-22543</strain>
    </source>
</reference>
<evidence type="ECO:0000256" key="2">
    <source>
        <dbReference type="ARBA" id="ARBA00004193"/>
    </source>
</evidence>
<evidence type="ECO:0000256" key="8">
    <source>
        <dbReference type="ARBA" id="ARBA00023288"/>
    </source>
</evidence>
<dbReference type="Pfam" id="PF12849">
    <property type="entry name" value="PBP_like_2"/>
    <property type="match status" value="2"/>
</dbReference>
<evidence type="ECO:0000313" key="11">
    <source>
        <dbReference type="EMBL" id="HIU44943.1"/>
    </source>
</evidence>
<feature type="domain" description="PBP" evidence="10">
    <location>
        <begin position="170"/>
        <end position="287"/>
    </location>
</feature>
<evidence type="ECO:0000256" key="6">
    <source>
        <dbReference type="ARBA" id="ARBA00022729"/>
    </source>
</evidence>
<protein>
    <submittedName>
        <fullName evidence="11">Substrate-binding domain-containing protein</fullName>
    </submittedName>
</protein>
<evidence type="ECO:0000256" key="1">
    <source>
        <dbReference type="ARBA" id="ARBA00002841"/>
    </source>
</evidence>
<comment type="subunit">
    <text evidence="4">The complex is composed of two ATP-binding proteins (PstB), two transmembrane proteins (PstC and PstA) and a solute-binding protein (PstS).</text>
</comment>
<evidence type="ECO:0000256" key="3">
    <source>
        <dbReference type="ARBA" id="ARBA00008725"/>
    </source>
</evidence>